<accession>A0A8S1MTD0</accession>
<keyword evidence="1" id="KW-0732">Signal</keyword>
<evidence type="ECO:0000256" key="2">
    <source>
        <dbReference type="ARBA" id="ARBA00022737"/>
    </source>
</evidence>
<evidence type="ECO:0000256" key="3">
    <source>
        <dbReference type="ARBA" id="ARBA00023157"/>
    </source>
</evidence>
<name>A0A8S1MTD0_9CILI</name>
<evidence type="ECO:0000313" key="5">
    <source>
        <dbReference type="Proteomes" id="UP000692954"/>
    </source>
</evidence>
<keyword evidence="3" id="KW-1015">Disulfide bond</keyword>
<proteinExistence type="predicted"/>
<dbReference type="Pfam" id="PF13948">
    <property type="entry name" value="DUF4215"/>
    <property type="match status" value="6"/>
</dbReference>
<gene>
    <name evidence="4" type="ORF">PSON_ATCC_30995.1.T0420038</name>
</gene>
<dbReference type="Proteomes" id="UP000692954">
    <property type="component" value="Unassembled WGS sequence"/>
</dbReference>
<dbReference type="EMBL" id="CAJJDN010000042">
    <property type="protein sequence ID" value="CAD8081441.1"/>
    <property type="molecule type" value="Genomic_DNA"/>
</dbReference>
<dbReference type="AlphaFoldDB" id="A0A8S1MTD0"/>
<comment type="caution">
    <text evidence="4">The sequence shown here is derived from an EMBL/GenBank/DDBJ whole genome shotgun (WGS) entry which is preliminary data.</text>
</comment>
<evidence type="ECO:0000256" key="1">
    <source>
        <dbReference type="ARBA" id="ARBA00022729"/>
    </source>
</evidence>
<reference evidence="4" key="1">
    <citation type="submission" date="2021-01" db="EMBL/GenBank/DDBJ databases">
        <authorList>
            <consortium name="Genoscope - CEA"/>
            <person name="William W."/>
        </authorList>
    </citation>
    <scope>NUCLEOTIDE SEQUENCE</scope>
</reference>
<sequence length="783" mass="90099">MQKQVNKINQCLRSPELNFNVNYFQMMQFGFLWIIVQCVTGIKKVVSTSFTQTTPFIDRQGWQISNYYNQGYSLCRDVQLFGGNHEFDMSTGINKLFNLEPHYKLYLSLVVYIIDMTWPQAINVMVDQLPNQFIIPMGSNDLCGQSQVENSYNINLSLIHSYPTTIISIFSSIDSTSIYWGIRELVLSVDTCPPGCQICFQESQVFECSQWKLFHESWMSKDLRDFNADGWQTTQVSGPTDCASISMYGGYNSMTVGGALQKTFQLGAHSNLYFIYRFIKIDNWSGEYGTFKIENANYQMLYNGGGTQKNYCGDPSYPDQFHIYGIEYPHDGQFVTVLITSQQYNQGRYFGIRDFQIYGYTTPSYCGDGIVDYNEQCDDGNIYAFDSCFNCQFYCVEGCSNCITGMCINCQEGWVFDILNYQCIYQQFQLLDKQIEYQIVQKQDNIHILTYKEKDCKEFNYQNQCIKCKKGYQLDWQGTCQTVCGDGIIAGNEECEIGILKNCNKNCKYQCQEECKQCIFGRCKQCRSGFELQNNKCIERCGDWQIQREEECDDGNMIRFDGCHNCQNECQDQCLDCKFGQCMRCQDGWILMNGNCEFKCGDSIIAQGVEECDDGNDIQFDGCYNCKLECDDQGCSACYLGVCYNCYHPLTLYKDQCLVICGDGLLAEGFEDCDDGNDIPYDGCYKCKYQCYKECKICEKGVCIDECDFGYYLMNQTCLPLCGDKIITYHEQCDDGNFIEFDGCYQCNYSCPQNCQICEQGICHKCIFGFYLIGQIWFSSIPK</sequence>
<dbReference type="NCBIfam" id="TIGR02232">
    <property type="entry name" value="myxo_disulf_rpt"/>
    <property type="match status" value="3"/>
</dbReference>
<dbReference type="OrthoDB" id="293816at2759"/>
<evidence type="ECO:0000313" key="4">
    <source>
        <dbReference type="EMBL" id="CAD8081441.1"/>
    </source>
</evidence>
<dbReference type="PANTHER" id="PTHR39767:SF2">
    <property type="entry name" value="CHROMOSOME UNDETERMINED SCAFFOLD_1, WHOLE GENOME SHOTGUN SEQUENCE"/>
    <property type="match status" value="1"/>
</dbReference>
<dbReference type="InterPro" id="IPR011936">
    <property type="entry name" value="Myxo_disulph_rpt"/>
</dbReference>
<keyword evidence="2" id="KW-0677">Repeat</keyword>
<organism evidence="4 5">
    <name type="scientific">Paramecium sonneborni</name>
    <dbReference type="NCBI Taxonomy" id="65129"/>
    <lineage>
        <taxon>Eukaryota</taxon>
        <taxon>Sar</taxon>
        <taxon>Alveolata</taxon>
        <taxon>Ciliophora</taxon>
        <taxon>Intramacronucleata</taxon>
        <taxon>Oligohymenophorea</taxon>
        <taxon>Peniculida</taxon>
        <taxon>Parameciidae</taxon>
        <taxon>Paramecium</taxon>
    </lineage>
</organism>
<protein>
    <submittedName>
        <fullName evidence="4">Uncharacterized protein</fullName>
    </submittedName>
</protein>
<dbReference type="PANTHER" id="PTHR39767">
    <property type="entry name" value="CALCIUM/CALMODULIN-BINDING MEMBRANE PROTEIN PCM4-RELATED"/>
    <property type="match status" value="1"/>
</dbReference>
<keyword evidence="5" id="KW-1185">Reference proteome</keyword>